<proteinExistence type="predicted"/>
<sequence length="44" mass="5067">MKRTQFSSAKLRKGENITTDVLLKICGYLNCDIDKIVEVVQHEE</sequence>
<dbReference type="EMBL" id="JAHUZC010000001">
    <property type="protein sequence ID" value="MBV7364575.1"/>
    <property type="molecule type" value="Genomic_DNA"/>
</dbReference>
<dbReference type="Proteomes" id="UP000723776">
    <property type="component" value="Unassembled WGS sequence"/>
</dbReference>
<evidence type="ECO:0000313" key="2">
    <source>
        <dbReference type="EMBL" id="MBV7364575.1"/>
    </source>
</evidence>
<dbReference type="PROSITE" id="PS50943">
    <property type="entry name" value="HTH_CROC1"/>
    <property type="match status" value="1"/>
</dbReference>
<accession>A0ABS6SU60</accession>
<reference evidence="2 3" key="1">
    <citation type="submission" date="2021-06" db="EMBL/GenBank/DDBJ databases">
        <title>A novel Streptococcus species isolated from patients with diabetic foot ulcer (DFU).</title>
        <authorList>
            <person name="Chen Y.-S."/>
        </authorList>
    </citation>
    <scope>NUCLEOTIDE SEQUENCE [LARGE SCALE GENOMIC DNA]</scope>
    <source>
        <strain evidence="2 3">DM3B3</strain>
    </source>
</reference>
<comment type="caution">
    <text evidence="2">The sequence shown here is derived from an EMBL/GenBank/DDBJ whole genome shotgun (WGS) entry which is preliminary data.</text>
</comment>
<evidence type="ECO:0000259" key="1">
    <source>
        <dbReference type="PROSITE" id="PS50943"/>
    </source>
</evidence>
<name>A0ABS6SU60_9STRE</name>
<gene>
    <name evidence="2" type="ORF">KUA57_01595</name>
</gene>
<protein>
    <submittedName>
        <fullName evidence="2">Helix-turn-helix transcriptional regulator</fullName>
    </submittedName>
</protein>
<dbReference type="RefSeq" id="WP_218493574.1">
    <property type="nucleotide sequence ID" value="NZ_JAHUZC010000001.1"/>
</dbReference>
<organism evidence="2 3">
    <name type="scientific">Streptococcus vulneris</name>
    <dbReference type="NCBI Taxonomy" id="2853160"/>
    <lineage>
        <taxon>Bacteria</taxon>
        <taxon>Bacillati</taxon>
        <taxon>Bacillota</taxon>
        <taxon>Bacilli</taxon>
        <taxon>Lactobacillales</taxon>
        <taxon>Streptococcaceae</taxon>
        <taxon>Streptococcus</taxon>
    </lineage>
</organism>
<feature type="domain" description="HTH cro/C1-type" evidence="1">
    <location>
        <begin position="16"/>
        <end position="36"/>
    </location>
</feature>
<dbReference type="Pfam" id="PF13443">
    <property type="entry name" value="HTH_26"/>
    <property type="match status" value="1"/>
</dbReference>
<dbReference type="InterPro" id="IPR001387">
    <property type="entry name" value="Cro/C1-type_HTH"/>
</dbReference>
<evidence type="ECO:0000313" key="3">
    <source>
        <dbReference type="Proteomes" id="UP000723776"/>
    </source>
</evidence>
<keyword evidence="3" id="KW-1185">Reference proteome</keyword>